<feature type="region of interest" description="Disordered" evidence="7">
    <location>
        <begin position="1"/>
        <end position="25"/>
    </location>
</feature>
<dbReference type="InterPro" id="IPR013106">
    <property type="entry name" value="Ig_V-set"/>
</dbReference>
<protein>
    <recommendedName>
        <fullName evidence="8">Ig-like domain-containing protein</fullName>
    </recommendedName>
</protein>
<evidence type="ECO:0000256" key="4">
    <source>
        <dbReference type="ARBA" id="ARBA00023136"/>
    </source>
</evidence>
<name>A0A974CPL7_XENLA</name>
<evidence type="ECO:0000313" key="10">
    <source>
        <dbReference type="Proteomes" id="UP000694892"/>
    </source>
</evidence>
<dbReference type="PROSITE" id="PS50835">
    <property type="entry name" value="IG_LIKE"/>
    <property type="match status" value="1"/>
</dbReference>
<dbReference type="Gene3D" id="2.60.40.10">
    <property type="entry name" value="Immunoglobulins"/>
    <property type="match status" value="1"/>
</dbReference>
<reference evidence="10" key="1">
    <citation type="journal article" date="2016" name="Nature">
        <title>Genome evolution in the allotetraploid frog Xenopus laevis.</title>
        <authorList>
            <person name="Session A.M."/>
            <person name="Uno Y."/>
            <person name="Kwon T."/>
            <person name="Chapman J.A."/>
            <person name="Toyoda A."/>
            <person name="Takahashi S."/>
            <person name="Fukui A."/>
            <person name="Hikosaka A."/>
            <person name="Suzuki A."/>
            <person name="Kondo M."/>
            <person name="van Heeringen S.J."/>
            <person name="Quigley I."/>
            <person name="Heinz S."/>
            <person name="Ogino H."/>
            <person name="Ochi H."/>
            <person name="Hellsten U."/>
            <person name="Lyons J.B."/>
            <person name="Simakov O."/>
            <person name="Putnam N."/>
            <person name="Stites J."/>
            <person name="Kuroki Y."/>
            <person name="Tanaka T."/>
            <person name="Michiue T."/>
            <person name="Watanabe M."/>
            <person name="Bogdanovic O."/>
            <person name="Lister R."/>
            <person name="Georgiou G."/>
            <person name="Paranjpe S.S."/>
            <person name="van Kruijsbergen I."/>
            <person name="Shu S."/>
            <person name="Carlson J."/>
            <person name="Kinoshita T."/>
            <person name="Ohta Y."/>
            <person name="Mawaribuchi S."/>
            <person name="Jenkins J."/>
            <person name="Grimwood J."/>
            <person name="Schmutz J."/>
            <person name="Mitros T."/>
            <person name="Mozaffari S.V."/>
            <person name="Suzuki Y."/>
            <person name="Haramoto Y."/>
            <person name="Yamamoto T.S."/>
            <person name="Takagi C."/>
            <person name="Heald R."/>
            <person name="Miller K."/>
            <person name="Haudenschild C."/>
            <person name="Kitzman J."/>
            <person name="Nakayama T."/>
            <person name="Izutsu Y."/>
            <person name="Robert J."/>
            <person name="Fortriede J."/>
            <person name="Burns K."/>
            <person name="Lotay V."/>
            <person name="Karimi K."/>
            <person name="Yasuoka Y."/>
            <person name="Dichmann D.S."/>
            <person name="Flajnik M.F."/>
            <person name="Houston D.W."/>
            <person name="Shendure J."/>
            <person name="DuPasquier L."/>
            <person name="Vize P.D."/>
            <person name="Zorn A.M."/>
            <person name="Ito M."/>
            <person name="Marcotte E.M."/>
            <person name="Wallingford J.B."/>
            <person name="Ito Y."/>
            <person name="Asashima M."/>
            <person name="Ueno N."/>
            <person name="Matsuda Y."/>
            <person name="Veenstra G.J."/>
            <person name="Fujiyama A."/>
            <person name="Harland R.M."/>
            <person name="Taira M."/>
            <person name="Rokhsar D.S."/>
        </authorList>
    </citation>
    <scope>NUCLEOTIDE SEQUENCE [LARGE SCALE GENOMIC DNA]</scope>
    <source>
        <strain evidence="10">J</strain>
    </source>
</reference>
<evidence type="ECO:0000256" key="3">
    <source>
        <dbReference type="ARBA" id="ARBA00022989"/>
    </source>
</evidence>
<dbReference type="InterPro" id="IPR007110">
    <property type="entry name" value="Ig-like_dom"/>
</dbReference>
<evidence type="ECO:0000256" key="1">
    <source>
        <dbReference type="ARBA" id="ARBA00004370"/>
    </source>
</evidence>
<evidence type="ECO:0000256" key="7">
    <source>
        <dbReference type="SAM" id="MobiDB-lite"/>
    </source>
</evidence>
<dbReference type="InterPro" id="IPR013783">
    <property type="entry name" value="Ig-like_fold"/>
</dbReference>
<dbReference type="Proteomes" id="UP000694892">
    <property type="component" value="Chromosome 6L"/>
</dbReference>
<proteinExistence type="predicted"/>
<comment type="subcellular location">
    <subcellularLocation>
        <location evidence="1">Membrane</location>
    </subcellularLocation>
</comment>
<keyword evidence="6" id="KW-0393">Immunoglobulin domain</keyword>
<evidence type="ECO:0000313" key="9">
    <source>
        <dbReference type="EMBL" id="OCT76076.1"/>
    </source>
</evidence>
<keyword evidence="3" id="KW-1133">Transmembrane helix</keyword>
<dbReference type="InterPro" id="IPR051117">
    <property type="entry name" value="TRG_var/const_region"/>
</dbReference>
<dbReference type="SUPFAM" id="SSF48726">
    <property type="entry name" value="Immunoglobulin"/>
    <property type="match status" value="1"/>
</dbReference>
<dbReference type="EMBL" id="CM004476">
    <property type="protein sequence ID" value="OCT76076.1"/>
    <property type="molecule type" value="Genomic_DNA"/>
</dbReference>
<keyword evidence="4" id="KW-0472">Membrane</keyword>
<evidence type="ECO:0000256" key="2">
    <source>
        <dbReference type="ARBA" id="ARBA00022692"/>
    </source>
</evidence>
<accession>A0A974CPL7</accession>
<keyword evidence="5" id="KW-0675">Receptor</keyword>
<feature type="domain" description="Ig-like" evidence="8">
    <location>
        <begin position="2"/>
        <end position="117"/>
    </location>
</feature>
<dbReference type="Pfam" id="PF07686">
    <property type="entry name" value="V-set"/>
    <property type="match status" value="1"/>
</dbReference>
<dbReference type="AlphaFoldDB" id="A0A974CPL7"/>
<dbReference type="InterPro" id="IPR036179">
    <property type="entry name" value="Ig-like_dom_sf"/>
</dbReference>
<evidence type="ECO:0000256" key="5">
    <source>
        <dbReference type="ARBA" id="ARBA00023170"/>
    </source>
</evidence>
<dbReference type="GO" id="GO:0016020">
    <property type="term" value="C:membrane"/>
    <property type="evidence" value="ECO:0007669"/>
    <property type="project" value="UniProtKB-SubCell"/>
</dbReference>
<gene>
    <name evidence="9" type="ORF">XELAEV_18031264mg</name>
</gene>
<sequence length="117" mass="13756">MPQSLISKEDKNAATTQSEHSLTKPEGRTVRIECKMIGSDITKVYMYWYRKEENKAMEHILYFRNPTTTWNAEKFRNGFAAWKNREKNSCILTITNPVVKEIDTYFCAAWDTMFEEG</sequence>
<evidence type="ECO:0000259" key="8">
    <source>
        <dbReference type="PROSITE" id="PS50835"/>
    </source>
</evidence>
<dbReference type="PANTHER" id="PTHR19256">
    <property type="entry name" value="T-CELL RECEPTOR GAMMA CHAIN"/>
    <property type="match status" value="1"/>
</dbReference>
<dbReference type="PANTHER" id="PTHR19256:SF65">
    <property type="entry name" value="T CELL RECEPTOR GAMMA CONSTANT 1-RELATED"/>
    <property type="match status" value="1"/>
</dbReference>
<organism evidence="9 10">
    <name type="scientific">Xenopus laevis</name>
    <name type="common">African clawed frog</name>
    <dbReference type="NCBI Taxonomy" id="8355"/>
    <lineage>
        <taxon>Eukaryota</taxon>
        <taxon>Metazoa</taxon>
        <taxon>Chordata</taxon>
        <taxon>Craniata</taxon>
        <taxon>Vertebrata</taxon>
        <taxon>Euteleostomi</taxon>
        <taxon>Amphibia</taxon>
        <taxon>Batrachia</taxon>
        <taxon>Anura</taxon>
        <taxon>Pipoidea</taxon>
        <taxon>Pipidae</taxon>
        <taxon>Xenopodinae</taxon>
        <taxon>Xenopus</taxon>
        <taxon>Xenopus</taxon>
    </lineage>
</organism>
<evidence type="ECO:0000256" key="6">
    <source>
        <dbReference type="ARBA" id="ARBA00023319"/>
    </source>
</evidence>
<keyword evidence="2" id="KW-0812">Transmembrane</keyword>